<sequence>MARGVCRSANAKMEAPVTP</sequence>
<organism evidence="1 2">
    <name type="scientific">Portunus trituberculatus</name>
    <name type="common">Swimming crab</name>
    <name type="synonym">Neptunus trituberculatus</name>
    <dbReference type="NCBI Taxonomy" id="210409"/>
    <lineage>
        <taxon>Eukaryota</taxon>
        <taxon>Metazoa</taxon>
        <taxon>Ecdysozoa</taxon>
        <taxon>Arthropoda</taxon>
        <taxon>Crustacea</taxon>
        <taxon>Multicrustacea</taxon>
        <taxon>Malacostraca</taxon>
        <taxon>Eumalacostraca</taxon>
        <taxon>Eucarida</taxon>
        <taxon>Decapoda</taxon>
        <taxon>Pleocyemata</taxon>
        <taxon>Brachyura</taxon>
        <taxon>Eubrachyura</taxon>
        <taxon>Portunoidea</taxon>
        <taxon>Portunidae</taxon>
        <taxon>Portuninae</taxon>
        <taxon>Portunus</taxon>
    </lineage>
</organism>
<protein>
    <submittedName>
        <fullName evidence="1">Uncharacterized protein</fullName>
    </submittedName>
</protein>
<reference evidence="1 2" key="1">
    <citation type="submission" date="2019-05" db="EMBL/GenBank/DDBJ databases">
        <title>Another draft genome of Portunus trituberculatus and its Hox gene families provides insights of decapod evolution.</title>
        <authorList>
            <person name="Jeong J.-H."/>
            <person name="Song I."/>
            <person name="Kim S."/>
            <person name="Choi T."/>
            <person name="Kim D."/>
            <person name="Ryu S."/>
            <person name="Kim W."/>
        </authorList>
    </citation>
    <scope>NUCLEOTIDE SEQUENCE [LARGE SCALE GENOMIC DNA]</scope>
    <source>
        <tissue evidence="1">Muscle</tissue>
    </source>
</reference>
<keyword evidence="2" id="KW-1185">Reference proteome</keyword>
<gene>
    <name evidence="1" type="ORF">E2C01_091417</name>
</gene>
<dbReference type="Proteomes" id="UP000324222">
    <property type="component" value="Unassembled WGS sequence"/>
</dbReference>
<proteinExistence type="predicted"/>
<comment type="caution">
    <text evidence="1">The sequence shown here is derived from an EMBL/GenBank/DDBJ whole genome shotgun (WGS) entry which is preliminary data.</text>
</comment>
<accession>A0A5B7JNI6</accession>
<evidence type="ECO:0000313" key="2">
    <source>
        <dbReference type="Proteomes" id="UP000324222"/>
    </source>
</evidence>
<name>A0A5B7JNI6_PORTR</name>
<dbReference type="AlphaFoldDB" id="A0A5B7JNI6"/>
<dbReference type="EMBL" id="VSRR010104910">
    <property type="protein sequence ID" value="MPC96175.1"/>
    <property type="molecule type" value="Genomic_DNA"/>
</dbReference>
<evidence type="ECO:0000313" key="1">
    <source>
        <dbReference type="EMBL" id="MPC96175.1"/>
    </source>
</evidence>